<organism evidence="3 4">
    <name type="scientific">Bemisia tabaci</name>
    <name type="common">Sweetpotato whitefly</name>
    <name type="synonym">Aleurodes tabaci</name>
    <dbReference type="NCBI Taxonomy" id="7038"/>
    <lineage>
        <taxon>Eukaryota</taxon>
        <taxon>Metazoa</taxon>
        <taxon>Ecdysozoa</taxon>
        <taxon>Arthropoda</taxon>
        <taxon>Hexapoda</taxon>
        <taxon>Insecta</taxon>
        <taxon>Pterygota</taxon>
        <taxon>Neoptera</taxon>
        <taxon>Paraneoptera</taxon>
        <taxon>Hemiptera</taxon>
        <taxon>Sternorrhyncha</taxon>
        <taxon>Aleyrodoidea</taxon>
        <taxon>Aleyrodidae</taxon>
        <taxon>Aleyrodinae</taxon>
        <taxon>Bemisia</taxon>
    </lineage>
</organism>
<dbReference type="EMBL" id="OU963864">
    <property type="protein sequence ID" value="CAH0386601.1"/>
    <property type="molecule type" value="Genomic_DNA"/>
</dbReference>
<feature type="chain" id="PRO_5040321818" evidence="2">
    <location>
        <begin position="24"/>
        <end position="159"/>
    </location>
</feature>
<evidence type="ECO:0000313" key="3">
    <source>
        <dbReference type="EMBL" id="CAH0386601.1"/>
    </source>
</evidence>
<accession>A0A9P0F2V0</accession>
<sequence>MKVFSRVVRILAALLLVIAIVRGAPAPQPSPVANPQLFWPFSLYQPFYSPVVAPRSLVSWPIQPVTLVANPDPRIIPQSIDHSDEKSSHGRIKRDLESDGATTPGVEGAEPKNIQKRQAAYYPMTWPMPIIPSWGPSYSWATQSFATPGGSSSWTLVTV</sequence>
<evidence type="ECO:0000256" key="2">
    <source>
        <dbReference type="SAM" id="SignalP"/>
    </source>
</evidence>
<protein>
    <submittedName>
        <fullName evidence="3">Uncharacterized protein</fullName>
    </submittedName>
</protein>
<evidence type="ECO:0000313" key="4">
    <source>
        <dbReference type="Proteomes" id="UP001152759"/>
    </source>
</evidence>
<dbReference type="Proteomes" id="UP001152759">
    <property type="component" value="Chromosome 3"/>
</dbReference>
<name>A0A9P0F2V0_BEMTA</name>
<reference evidence="3" key="1">
    <citation type="submission" date="2021-12" db="EMBL/GenBank/DDBJ databases">
        <authorList>
            <person name="King R."/>
        </authorList>
    </citation>
    <scope>NUCLEOTIDE SEQUENCE</scope>
</reference>
<keyword evidence="2" id="KW-0732">Signal</keyword>
<keyword evidence="4" id="KW-1185">Reference proteome</keyword>
<feature type="signal peptide" evidence="2">
    <location>
        <begin position="1"/>
        <end position="23"/>
    </location>
</feature>
<dbReference type="AlphaFoldDB" id="A0A9P0F2V0"/>
<dbReference type="KEGG" id="btab:109031014"/>
<feature type="compositionally biased region" description="Basic and acidic residues" evidence="1">
    <location>
        <begin position="81"/>
        <end position="97"/>
    </location>
</feature>
<proteinExistence type="predicted"/>
<gene>
    <name evidence="3" type="ORF">BEMITA_LOCUS5693</name>
</gene>
<feature type="region of interest" description="Disordered" evidence="1">
    <location>
        <begin position="76"/>
        <end position="112"/>
    </location>
</feature>
<evidence type="ECO:0000256" key="1">
    <source>
        <dbReference type="SAM" id="MobiDB-lite"/>
    </source>
</evidence>